<keyword evidence="3" id="KW-0548">Nucleotidyltransferase</keyword>
<dbReference type="NCBIfam" id="TIGR01128">
    <property type="entry name" value="holA"/>
    <property type="match status" value="1"/>
</dbReference>
<dbReference type="InterPro" id="IPR005790">
    <property type="entry name" value="DNA_polIII_delta"/>
</dbReference>
<keyword evidence="5" id="KW-0239">DNA-directed DNA polymerase</keyword>
<evidence type="ECO:0000313" key="8">
    <source>
        <dbReference type="EMBL" id="MBT2135426.1"/>
    </source>
</evidence>
<gene>
    <name evidence="8" type="ORF">KK137_13900</name>
</gene>
<reference evidence="8 9" key="1">
    <citation type="submission" date="2021-05" db="EMBL/GenBank/DDBJ databases">
        <title>Croceibacterium sp. LX-88 genome sequence.</title>
        <authorList>
            <person name="Luo X."/>
        </authorList>
    </citation>
    <scope>NUCLEOTIDE SEQUENCE [LARGE SCALE GENOMIC DNA]</scope>
    <source>
        <strain evidence="8 9">LX-88</strain>
    </source>
</reference>
<evidence type="ECO:0000256" key="4">
    <source>
        <dbReference type="ARBA" id="ARBA00022705"/>
    </source>
</evidence>
<dbReference type="RefSeq" id="WP_214537134.1">
    <property type="nucleotide sequence ID" value="NZ_JAHFVK010000002.1"/>
</dbReference>
<comment type="similarity">
    <text evidence="6">Belongs to the DNA polymerase HolA subunit family.</text>
</comment>
<dbReference type="PANTHER" id="PTHR34388:SF1">
    <property type="entry name" value="DNA POLYMERASE III SUBUNIT DELTA"/>
    <property type="match status" value="1"/>
</dbReference>
<organism evidence="8 9">
    <name type="scientific">Croceibacterium selenioxidans</name>
    <dbReference type="NCBI Taxonomy" id="2838833"/>
    <lineage>
        <taxon>Bacteria</taxon>
        <taxon>Pseudomonadati</taxon>
        <taxon>Pseudomonadota</taxon>
        <taxon>Alphaproteobacteria</taxon>
        <taxon>Sphingomonadales</taxon>
        <taxon>Erythrobacteraceae</taxon>
        <taxon>Croceibacterium</taxon>
    </lineage>
</organism>
<keyword evidence="4" id="KW-0235">DNA replication</keyword>
<evidence type="ECO:0000256" key="5">
    <source>
        <dbReference type="ARBA" id="ARBA00022932"/>
    </source>
</evidence>
<evidence type="ECO:0000256" key="3">
    <source>
        <dbReference type="ARBA" id="ARBA00022695"/>
    </source>
</evidence>
<name>A0ABS5W6R0_9SPHN</name>
<dbReference type="Gene3D" id="1.20.272.10">
    <property type="match status" value="1"/>
</dbReference>
<comment type="catalytic activity">
    <reaction evidence="7">
        <text>DNA(n) + a 2'-deoxyribonucleoside 5'-triphosphate = DNA(n+1) + diphosphate</text>
        <dbReference type="Rhea" id="RHEA:22508"/>
        <dbReference type="Rhea" id="RHEA-COMP:17339"/>
        <dbReference type="Rhea" id="RHEA-COMP:17340"/>
        <dbReference type="ChEBI" id="CHEBI:33019"/>
        <dbReference type="ChEBI" id="CHEBI:61560"/>
        <dbReference type="ChEBI" id="CHEBI:173112"/>
        <dbReference type="EC" id="2.7.7.7"/>
    </reaction>
</comment>
<evidence type="ECO:0000256" key="6">
    <source>
        <dbReference type="ARBA" id="ARBA00034754"/>
    </source>
</evidence>
<proteinExistence type="inferred from homology"/>
<evidence type="ECO:0000313" key="9">
    <source>
        <dbReference type="Proteomes" id="UP000811255"/>
    </source>
</evidence>
<comment type="caution">
    <text evidence="8">The sequence shown here is derived from an EMBL/GenBank/DDBJ whole genome shotgun (WGS) entry which is preliminary data.</text>
</comment>
<evidence type="ECO:0000256" key="7">
    <source>
        <dbReference type="ARBA" id="ARBA00049244"/>
    </source>
</evidence>
<dbReference type="SUPFAM" id="SSF52540">
    <property type="entry name" value="P-loop containing nucleoside triphosphate hydrolases"/>
    <property type="match status" value="1"/>
</dbReference>
<keyword evidence="9" id="KW-1185">Reference proteome</keyword>
<dbReference type="InterPro" id="IPR027417">
    <property type="entry name" value="P-loop_NTPase"/>
</dbReference>
<dbReference type="EMBL" id="JAHFVK010000002">
    <property type="protein sequence ID" value="MBT2135426.1"/>
    <property type="molecule type" value="Genomic_DNA"/>
</dbReference>
<keyword evidence="2" id="KW-0808">Transferase</keyword>
<dbReference type="PANTHER" id="PTHR34388">
    <property type="entry name" value="DNA POLYMERASE III SUBUNIT DELTA"/>
    <property type="match status" value="1"/>
</dbReference>
<dbReference type="Proteomes" id="UP000811255">
    <property type="component" value="Unassembled WGS sequence"/>
</dbReference>
<accession>A0ABS5W6R0</accession>
<dbReference type="EC" id="2.7.7.7" evidence="1"/>
<evidence type="ECO:0000256" key="2">
    <source>
        <dbReference type="ARBA" id="ARBA00022679"/>
    </source>
</evidence>
<dbReference type="InterPro" id="IPR008921">
    <property type="entry name" value="DNA_pol3_clamp-load_cplx_C"/>
</dbReference>
<evidence type="ECO:0000256" key="1">
    <source>
        <dbReference type="ARBA" id="ARBA00012417"/>
    </source>
</evidence>
<sequence>MKATQRDFNAVAPRAAQQAKIAFFCGPDEAGAAAAAARLIAMLPDPGERIELSGGELKSDPVRLGDEARSNSLFAGTRHILVRASGDEAHDAVKTWLEVIDGGEGEGACPVLIVATGATDKSRTAKLLEGRGDSLVAMFHPPDLKSVTEEVRRMADAAGLRLGGDLAERIARAAGLDVRLAQSEVTKLALYLDASAQAPRQASEEALDAIGAKTEEDGFMPLVNAVLSGEVNRLPAELRRMHELSLNPVAVLLALERRAAQLAQLTARLGPNGRIKDLLEAEQKARRVFWRDARDLGTQMQRWNARRLNRLVQRLAALHRALLSNSQAAELMLAQELTEIARYAAPRR</sequence>
<dbReference type="SUPFAM" id="SSF48019">
    <property type="entry name" value="post-AAA+ oligomerization domain-like"/>
    <property type="match status" value="1"/>
</dbReference>
<protein>
    <recommendedName>
        <fullName evidence="1">DNA-directed DNA polymerase</fullName>
        <ecNumber evidence="1">2.7.7.7</ecNumber>
    </recommendedName>
</protein>